<dbReference type="InterPro" id="IPR001087">
    <property type="entry name" value="GDSL"/>
</dbReference>
<gene>
    <name evidence="1" type="ORF">IAB59_05000</name>
</gene>
<dbReference type="Proteomes" id="UP000886833">
    <property type="component" value="Unassembled WGS sequence"/>
</dbReference>
<proteinExistence type="predicted"/>
<reference evidence="1" key="1">
    <citation type="submission" date="2020-10" db="EMBL/GenBank/DDBJ databases">
        <authorList>
            <person name="Gilroy R."/>
        </authorList>
    </citation>
    <scope>NUCLEOTIDE SEQUENCE</scope>
    <source>
        <strain evidence="1">CHK195-26880</strain>
    </source>
</reference>
<dbReference type="GO" id="GO:0016788">
    <property type="term" value="F:hydrolase activity, acting on ester bonds"/>
    <property type="evidence" value="ECO:0007669"/>
    <property type="project" value="InterPro"/>
</dbReference>
<name>A0A9D1KB01_9FIRM</name>
<dbReference type="Pfam" id="PF00657">
    <property type="entry name" value="Lipase_GDSL"/>
    <property type="match status" value="1"/>
</dbReference>
<dbReference type="InterPro" id="IPR036514">
    <property type="entry name" value="SGNH_hydro_sf"/>
</dbReference>
<comment type="caution">
    <text evidence="1">The sequence shown here is derived from an EMBL/GenBank/DDBJ whole genome shotgun (WGS) entry which is preliminary data.</text>
</comment>
<sequence>MKDINILVFGDEIVDYIYVLSLILEHDSNDNYYNVLNFEMWGDTTLDVKNRFDDECKMIYSKAKDSIIIFSVGVNDTQNINGEEKISLEAFENNIISLINNAKKYTNNILFIGLTKVDESEIEFYPWNKDKCYSDSKIILFDFVLKEICLENNVDYINAYDLLESKDLFDGLHLNGNGQHKVCNKIKSKIKNISNMIGSESCGE</sequence>
<evidence type="ECO:0008006" key="3">
    <source>
        <dbReference type="Google" id="ProtNLM"/>
    </source>
</evidence>
<organism evidence="1 2">
    <name type="scientific">Candidatus Onthousia faecipullorum</name>
    <dbReference type="NCBI Taxonomy" id="2840887"/>
    <lineage>
        <taxon>Bacteria</taxon>
        <taxon>Bacillati</taxon>
        <taxon>Bacillota</taxon>
        <taxon>Bacilli</taxon>
        <taxon>Candidatus Onthousia</taxon>
    </lineage>
</organism>
<dbReference type="EMBL" id="DVKQ01000063">
    <property type="protein sequence ID" value="HIT37813.1"/>
    <property type="molecule type" value="Genomic_DNA"/>
</dbReference>
<dbReference type="AlphaFoldDB" id="A0A9D1KB01"/>
<evidence type="ECO:0000313" key="1">
    <source>
        <dbReference type="EMBL" id="HIT37813.1"/>
    </source>
</evidence>
<reference evidence="1" key="2">
    <citation type="journal article" date="2021" name="PeerJ">
        <title>Extensive microbial diversity within the chicken gut microbiome revealed by metagenomics and culture.</title>
        <authorList>
            <person name="Gilroy R."/>
            <person name="Ravi A."/>
            <person name="Getino M."/>
            <person name="Pursley I."/>
            <person name="Horton D.L."/>
            <person name="Alikhan N.F."/>
            <person name="Baker D."/>
            <person name="Gharbi K."/>
            <person name="Hall N."/>
            <person name="Watson M."/>
            <person name="Adriaenssens E.M."/>
            <person name="Foster-Nyarko E."/>
            <person name="Jarju S."/>
            <person name="Secka A."/>
            <person name="Antonio M."/>
            <person name="Oren A."/>
            <person name="Chaudhuri R.R."/>
            <person name="La Ragione R."/>
            <person name="Hildebrand F."/>
            <person name="Pallen M.J."/>
        </authorList>
    </citation>
    <scope>NUCLEOTIDE SEQUENCE</scope>
    <source>
        <strain evidence="1">CHK195-26880</strain>
    </source>
</reference>
<evidence type="ECO:0000313" key="2">
    <source>
        <dbReference type="Proteomes" id="UP000886833"/>
    </source>
</evidence>
<dbReference type="Gene3D" id="3.40.50.1110">
    <property type="entry name" value="SGNH hydrolase"/>
    <property type="match status" value="1"/>
</dbReference>
<dbReference type="SUPFAM" id="SSF52266">
    <property type="entry name" value="SGNH hydrolase"/>
    <property type="match status" value="1"/>
</dbReference>
<accession>A0A9D1KB01</accession>
<protein>
    <recommendedName>
        <fullName evidence="3">SGNH hydrolase-type esterase domain-containing protein</fullName>
    </recommendedName>
</protein>